<dbReference type="EMBL" id="MVHE01000002">
    <property type="protein sequence ID" value="ORA25951.1"/>
    <property type="molecule type" value="Genomic_DNA"/>
</dbReference>
<proteinExistence type="predicted"/>
<dbReference type="OrthoDB" id="5149662at2"/>
<organism evidence="1 2">
    <name type="scientific">Mycobacterium angelicum</name>
    <dbReference type="NCBI Taxonomy" id="470074"/>
    <lineage>
        <taxon>Bacteria</taxon>
        <taxon>Bacillati</taxon>
        <taxon>Actinomycetota</taxon>
        <taxon>Actinomycetes</taxon>
        <taxon>Mycobacteriales</taxon>
        <taxon>Mycobacteriaceae</taxon>
        <taxon>Mycobacterium</taxon>
    </lineage>
</organism>
<evidence type="ECO:0000313" key="2">
    <source>
        <dbReference type="Proteomes" id="UP000192284"/>
    </source>
</evidence>
<protein>
    <submittedName>
        <fullName evidence="1">Uncharacterized protein</fullName>
    </submittedName>
</protein>
<accession>A0A1X0A7A2</accession>
<sequence length="185" mass="19079">MVVVLAGGLAFIAVQSTRHHDGAATPTPASPSGAAPPASIGVAIPGCYNRTVPPADRPMKLNIVGCGSAAVALQDMSWRSWGPQGAEGTGTAVFKVCQPNCANGSKVTDRVVIHAWNPQPPRNNSGCPAGLKVFADLILAFPDGVPPAAAQEMNTDYAGMPAVHYTNYSVTGPRDGQFIGYTFCS</sequence>
<reference evidence="1 2" key="1">
    <citation type="submission" date="2017-02" db="EMBL/GenBank/DDBJ databases">
        <title>The new phylogeny of genus Mycobacterium.</title>
        <authorList>
            <person name="Tortoli E."/>
            <person name="Trovato A."/>
            <person name="Cirillo D.M."/>
        </authorList>
    </citation>
    <scope>NUCLEOTIDE SEQUENCE [LARGE SCALE GENOMIC DNA]</scope>
    <source>
        <strain evidence="1 2">DSM 45057</strain>
    </source>
</reference>
<gene>
    <name evidence="1" type="ORF">BST12_01515</name>
</gene>
<comment type="caution">
    <text evidence="1">The sequence shown here is derived from an EMBL/GenBank/DDBJ whole genome shotgun (WGS) entry which is preliminary data.</text>
</comment>
<name>A0A1X0A7A2_MYCAN</name>
<dbReference type="AlphaFoldDB" id="A0A1X0A7A2"/>
<dbReference type="Proteomes" id="UP000192284">
    <property type="component" value="Unassembled WGS sequence"/>
</dbReference>
<evidence type="ECO:0000313" key="1">
    <source>
        <dbReference type="EMBL" id="ORA25951.1"/>
    </source>
</evidence>
<keyword evidence="2" id="KW-1185">Reference proteome</keyword>